<dbReference type="SUPFAM" id="SSF53067">
    <property type="entry name" value="Actin-like ATPase domain"/>
    <property type="match status" value="1"/>
</dbReference>
<accession>A0A1X9LME3</accession>
<dbReference type="PANTHER" id="PTHR18964:SF149">
    <property type="entry name" value="BIFUNCTIONAL UDP-N-ACETYLGLUCOSAMINE 2-EPIMERASE_N-ACETYLMANNOSAMINE KINASE"/>
    <property type="match status" value="1"/>
</dbReference>
<proteinExistence type="inferred from homology"/>
<reference evidence="2 3" key="1">
    <citation type="submission" date="2017-04" db="EMBL/GenBank/DDBJ databases">
        <authorList>
            <person name="Afonso C.L."/>
            <person name="Miller P.J."/>
            <person name="Scott M.A."/>
            <person name="Spackman E."/>
            <person name="Goraichik I."/>
            <person name="Dimitrov K.M."/>
            <person name="Suarez D.L."/>
            <person name="Swayne D.E."/>
        </authorList>
    </citation>
    <scope>NUCLEOTIDE SEQUENCE [LARGE SCALE GENOMIC DNA]</scope>
    <source>
        <strain evidence="3">XA(T)</strain>
    </source>
</reference>
<sequence length="409" mass="42712">MRVTAGSAPSLTGGSPNDRIRRNNLRTLLSILHHGGVHSRAELTRLTGLNRSTIGALVGELTALGLAYETEPSETGTVGRPSPLVHANENVVALAVNPDVDAIIIGVVGLGGVVHKRVRFQTSGVPTVQETINIVSAIVEGMRGELDEKYHVVGVGLAVPGLVTAEEGVIALAPHLEWRDEPLAAPMAAALGYPALAANDANLGTVAERLWGIGRGVQNMVYLNGSTSGIGGGVIVDGHALSGARGFAAELGHTSVHVGGRACFCGRTGCLETEVSLVRLLAVLGRESIDADELEQIIASSDDPEVHDEIERQLDRLALGISNLISVFDPELVVLGGFLGTMFSADPERLRQRVARASFTRLAEGVRIERAELRSRQLLIGAAELAFGPLLDDPAAVAATAIAPRASAV</sequence>
<gene>
    <name evidence="2" type="ORF">B5808_02825</name>
</gene>
<dbReference type="InterPro" id="IPR036388">
    <property type="entry name" value="WH-like_DNA-bd_sf"/>
</dbReference>
<evidence type="ECO:0000313" key="2">
    <source>
        <dbReference type="EMBL" id="ARJ04279.1"/>
    </source>
</evidence>
<organism evidence="2 3">
    <name type="scientific">Cnuibacter physcomitrellae</name>
    <dbReference type="NCBI Taxonomy" id="1619308"/>
    <lineage>
        <taxon>Bacteria</taxon>
        <taxon>Bacillati</taxon>
        <taxon>Actinomycetota</taxon>
        <taxon>Actinomycetes</taxon>
        <taxon>Micrococcales</taxon>
        <taxon>Microbacteriaceae</taxon>
        <taxon>Cnuibacter</taxon>
    </lineage>
</organism>
<comment type="similarity">
    <text evidence="1">Belongs to the ROK (NagC/XylR) family.</text>
</comment>
<dbReference type="SUPFAM" id="SSF46785">
    <property type="entry name" value="Winged helix' DNA-binding domain"/>
    <property type="match status" value="1"/>
</dbReference>
<dbReference type="InterPro" id="IPR036390">
    <property type="entry name" value="WH_DNA-bd_sf"/>
</dbReference>
<dbReference type="EMBL" id="CP020715">
    <property type="protein sequence ID" value="ARJ04279.1"/>
    <property type="molecule type" value="Genomic_DNA"/>
</dbReference>
<dbReference type="Gene3D" id="3.30.420.40">
    <property type="match status" value="2"/>
</dbReference>
<dbReference type="RefSeq" id="WP_085018242.1">
    <property type="nucleotide sequence ID" value="NZ_BMHD01000001.1"/>
</dbReference>
<dbReference type="Gene3D" id="1.10.10.10">
    <property type="entry name" value="Winged helix-like DNA-binding domain superfamily/Winged helix DNA-binding domain"/>
    <property type="match status" value="1"/>
</dbReference>
<dbReference type="InterPro" id="IPR000600">
    <property type="entry name" value="ROK"/>
</dbReference>
<name>A0A1X9LME3_9MICO</name>
<dbReference type="Proteomes" id="UP000192775">
    <property type="component" value="Chromosome"/>
</dbReference>
<dbReference type="PANTHER" id="PTHR18964">
    <property type="entry name" value="ROK (REPRESSOR, ORF, KINASE) FAMILY"/>
    <property type="match status" value="1"/>
</dbReference>
<protein>
    <submittedName>
        <fullName evidence="2">Transcriptional regulator</fullName>
    </submittedName>
</protein>
<dbReference type="AlphaFoldDB" id="A0A1X9LME3"/>
<dbReference type="KEGG" id="cphy:B5808_02825"/>
<evidence type="ECO:0000256" key="1">
    <source>
        <dbReference type="ARBA" id="ARBA00006479"/>
    </source>
</evidence>
<dbReference type="STRING" id="1619308.B5808_02825"/>
<dbReference type="Pfam" id="PF00480">
    <property type="entry name" value="ROK"/>
    <property type="match status" value="1"/>
</dbReference>
<dbReference type="InterPro" id="IPR043129">
    <property type="entry name" value="ATPase_NBD"/>
</dbReference>
<evidence type="ECO:0000313" key="3">
    <source>
        <dbReference type="Proteomes" id="UP000192775"/>
    </source>
</evidence>
<keyword evidence="3" id="KW-1185">Reference proteome</keyword>